<name>A0A6I9VJW0_BACDO</name>
<dbReference type="SUPFAM" id="SSF46938">
    <property type="entry name" value="CRAL/TRIO N-terminal domain"/>
    <property type="match status" value="1"/>
</dbReference>
<dbReference type="PRINTS" id="PR00180">
    <property type="entry name" value="CRETINALDHBP"/>
</dbReference>
<reference evidence="2" key="1">
    <citation type="submission" date="2025-05" db="UniProtKB">
        <authorList>
            <consortium name="RefSeq"/>
        </authorList>
    </citation>
    <scope>NUCLEOTIDE SEQUENCE [LARGE SCALE GENOMIC DNA]</scope>
</reference>
<proteinExistence type="predicted"/>
<organism evidence="2 3">
    <name type="scientific">Bactrocera dorsalis</name>
    <name type="common">Oriental fruit fly</name>
    <name type="synonym">Dacus dorsalis</name>
    <dbReference type="NCBI Taxonomy" id="27457"/>
    <lineage>
        <taxon>Eukaryota</taxon>
        <taxon>Metazoa</taxon>
        <taxon>Ecdysozoa</taxon>
        <taxon>Arthropoda</taxon>
        <taxon>Hexapoda</taxon>
        <taxon>Insecta</taxon>
        <taxon>Pterygota</taxon>
        <taxon>Neoptera</taxon>
        <taxon>Endopterygota</taxon>
        <taxon>Diptera</taxon>
        <taxon>Brachycera</taxon>
        <taxon>Muscomorpha</taxon>
        <taxon>Tephritoidea</taxon>
        <taxon>Tephritidae</taxon>
        <taxon>Bactrocera</taxon>
        <taxon>Bactrocera</taxon>
    </lineage>
</organism>
<feature type="domain" description="CRAL-TRIO" evidence="1">
    <location>
        <begin position="77"/>
        <end position="244"/>
    </location>
</feature>
<dbReference type="CDD" id="cd00170">
    <property type="entry name" value="SEC14"/>
    <property type="match status" value="1"/>
</dbReference>
<accession>A0A6I9VJW0</accession>
<dbReference type="InterPro" id="IPR001251">
    <property type="entry name" value="CRAL-TRIO_dom"/>
</dbReference>
<keyword evidence="2" id="KW-1185">Reference proteome</keyword>
<reference evidence="3" key="2">
    <citation type="submission" date="2025-08" db="UniProtKB">
        <authorList>
            <consortium name="RefSeq"/>
        </authorList>
    </citation>
    <scope>IDENTIFICATION</scope>
    <source>
        <tissue evidence="3">Adult</tissue>
    </source>
</reference>
<dbReference type="PANTHER" id="PTHR10174">
    <property type="entry name" value="ALPHA-TOCOPHEROL TRANSFER PROTEIN-RELATED"/>
    <property type="match status" value="1"/>
</dbReference>
<sequence>MQMLLSTKFEHTAEQLDKMQELRHLVESANELDISADDILLSKFLTFTGWQVERAYGALNRYYDFKLHNPDWLAHHEVHYFRDHFYQTLSKYIMPKPDKDGRVIFVSKTVDAFKTFPNYMYDIIEMDDLIFESLLLLPQAQKYGITVISDLSGTNKRFLRFASPAMAKMVNAKNDVMPFTSRIVHVIQKGMFLNATTNLMMSFASKEFKDRIHIHDGKNFDKLRNMVGYENLPAEYGGPKENELDVNILYEHLLRHSAYLSKLQNYKRKFAN</sequence>
<protein>
    <submittedName>
        <fullName evidence="3">Uncharacterized protein LOC105232257</fullName>
    </submittedName>
</protein>
<evidence type="ECO:0000259" key="1">
    <source>
        <dbReference type="PROSITE" id="PS50191"/>
    </source>
</evidence>
<dbReference type="InParanoid" id="A0A6I9VJW0"/>
<dbReference type="AlphaFoldDB" id="A0A6I9VJW0"/>
<gene>
    <name evidence="3" type="primary">LOC105232257</name>
</gene>
<dbReference type="OMA" id="AYYDFKL"/>
<dbReference type="OrthoDB" id="1434354at2759"/>
<dbReference type="Pfam" id="PF00650">
    <property type="entry name" value="CRAL_TRIO"/>
    <property type="match status" value="1"/>
</dbReference>
<dbReference type="GO" id="GO:1902936">
    <property type="term" value="F:phosphatidylinositol bisphosphate binding"/>
    <property type="evidence" value="ECO:0007669"/>
    <property type="project" value="TreeGrafter"/>
</dbReference>
<dbReference type="Gene3D" id="1.10.8.20">
    <property type="entry name" value="N-terminal domain of phosphatidylinositol transfer protein sec14p"/>
    <property type="match status" value="1"/>
</dbReference>
<dbReference type="SUPFAM" id="SSF52087">
    <property type="entry name" value="CRAL/TRIO domain"/>
    <property type="match status" value="1"/>
</dbReference>
<dbReference type="PANTHER" id="PTHR10174:SF234">
    <property type="entry name" value="SD01558P"/>
    <property type="match status" value="1"/>
</dbReference>
<dbReference type="InterPro" id="IPR036273">
    <property type="entry name" value="CRAL/TRIO_N_dom_sf"/>
</dbReference>
<dbReference type="GeneID" id="105232257"/>
<dbReference type="Proteomes" id="UP001652620">
    <property type="component" value="Chromosome 1"/>
</dbReference>
<dbReference type="PROSITE" id="PS50191">
    <property type="entry name" value="CRAL_TRIO"/>
    <property type="match status" value="1"/>
</dbReference>
<dbReference type="InterPro" id="IPR036865">
    <property type="entry name" value="CRAL-TRIO_dom_sf"/>
</dbReference>
<dbReference type="KEGG" id="bdr:105232257"/>
<dbReference type="Gene3D" id="3.40.525.10">
    <property type="entry name" value="CRAL-TRIO lipid binding domain"/>
    <property type="match status" value="1"/>
</dbReference>
<dbReference type="GO" id="GO:0016020">
    <property type="term" value="C:membrane"/>
    <property type="evidence" value="ECO:0007669"/>
    <property type="project" value="TreeGrafter"/>
</dbReference>
<dbReference type="RefSeq" id="XP_011212194.1">
    <property type="nucleotide sequence ID" value="XM_011213892.4"/>
</dbReference>
<evidence type="ECO:0000313" key="3">
    <source>
        <dbReference type="RefSeq" id="XP_011212194.1"/>
    </source>
</evidence>
<evidence type="ECO:0000313" key="2">
    <source>
        <dbReference type="Proteomes" id="UP001652620"/>
    </source>
</evidence>